<dbReference type="Gene3D" id="3.10.490.10">
    <property type="entry name" value="Gamma-glutamyl cyclotransferase-like"/>
    <property type="match status" value="1"/>
</dbReference>
<sequence>MSVSTSETFTRQPPLSSSSASGHSNRPYDTLYFAYGSSLSHTQMALRCKCTPERSAVPTAIARLHGWKWIICERGCANVVYTGKVGEKPGYSGDEVWGVLYVMSAEDEKILDGFEGLDWAAPKAVNDLIWVSQGARPTEQGNGRHNKVYLDVKIAEWKDKQWAQQLGEQRVRVLVYIDERDVEEGTIRPEYVGRMNRGIRESVALGLSEQWVAQAMRRWVMPGIEARQGQVDKHG</sequence>
<name>A0AA39CJC7_9EURO</name>
<dbReference type="AlphaFoldDB" id="A0AA39CJC7"/>
<dbReference type="GO" id="GO:0003839">
    <property type="term" value="F:gamma-glutamylcyclotransferase activity"/>
    <property type="evidence" value="ECO:0007669"/>
    <property type="project" value="UniProtKB-EC"/>
</dbReference>
<feature type="region of interest" description="Disordered" evidence="5">
    <location>
        <begin position="1"/>
        <end position="23"/>
    </location>
</feature>
<evidence type="ECO:0000313" key="6">
    <source>
        <dbReference type="EMBL" id="KAJ9610186.1"/>
    </source>
</evidence>
<dbReference type="InterPro" id="IPR013024">
    <property type="entry name" value="GGCT-like"/>
</dbReference>
<dbReference type="InterPro" id="IPR036568">
    <property type="entry name" value="GGCT-like_sf"/>
</dbReference>
<organism evidence="6 7">
    <name type="scientific">Cladophialophora chaetospira</name>
    <dbReference type="NCBI Taxonomy" id="386627"/>
    <lineage>
        <taxon>Eukaryota</taxon>
        <taxon>Fungi</taxon>
        <taxon>Dikarya</taxon>
        <taxon>Ascomycota</taxon>
        <taxon>Pezizomycotina</taxon>
        <taxon>Eurotiomycetes</taxon>
        <taxon>Chaetothyriomycetidae</taxon>
        <taxon>Chaetothyriales</taxon>
        <taxon>Herpotrichiellaceae</taxon>
        <taxon>Cladophialophora</taxon>
    </lineage>
</organism>
<dbReference type="CDD" id="cd06661">
    <property type="entry name" value="GGCT_like"/>
    <property type="match status" value="1"/>
</dbReference>
<protein>
    <recommendedName>
        <fullName evidence="1">gamma-glutamylcyclotransferase</fullName>
        <ecNumber evidence="1">4.3.2.9</ecNumber>
    </recommendedName>
</protein>
<keyword evidence="2" id="KW-0456">Lyase</keyword>
<feature type="active site" description="Proton acceptor" evidence="3">
    <location>
        <position position="115"/>
    </location>
</feature>
<dbReference type="PANTHER" id="PTHR12935:SF0">
    <property type="entry name" value="GAMMA-GLUTAMYLCYCLOTRANSFERASE"/>
    <property type="match status" value="1"/>
</dbReference>
<reference evidence="6" key="1">
    <citation type="submission" date="2022-10" db="EMBL/GenBank/DDBJ databases">
        <title>Culturing micro-colonial fungi from biological soil crusts in the Mojave desert and describing Neophaeococcomyces mojavensis, and introducing the new genera and species Taxawa tesnikishii.</title>
        <authorList>
            <person name="Kurbessoian T."/>
            <person name="Stajich J.E."/>
        </authorList>
    </citation>
    <scope>NUCLEOTIDE SEQUENCE</scope>
    <source>
        <strain evidence="6">TK_41</strain>
    </source>
</reference>
<feature type="binding site" evidence="4">
    <location>
        <begin position="32"/>
        <end position="37"/>
    </location>
    <ligand>
        <name>substrate</name>
    </ligand>
</feature>
<evidence type="ECO:0000256" key="2">
    <source>
        <dbReference type="ARBA" id="ARBA00023239"/>
    </source>
</evidence>
<feature type="compositionally biased region" description="Polar residues" evidence="5">
    <location>
        <begin position="1"/>
        <end position="15"/>
    </location>
</feature>
<dbReference type="PANTHER" id="PTHR12935">
    <property type="entry name" value="GAMMA-GLUTAMYLCYCLOTRANSFERASE"/>
    <property type="match status" value="1"/>
</dbReference>
<accession>A0AA39CJC7</accession>
<proteinExistence type="predicted"/>
<gene>
    <name evidence="6" type="ORF">H2200_004963</name>
</gene>
<evidence type="ECO:0000256" key="4">
    <source>
        <dbReference type="PIRSR" id="PIRSR617939-2"/>
    </source>
</evidence>
<keyword evidence="7" id="KW-1185">Reference proteome</keyword>
<evidence type="ECO:0000256" key="1">
    <source>
        <dbReference type="ARBA" id="ARBA00012346"/>
    </source>
</evidence>
<dbReference type="Proteomes" id="UP001172673">
    <property type="component" value="Unassembled WGS sequence"/>
</dbReference>
<dbReference type="EC" id="4.3.2.9" evidence="1"/>
<dbReference type="SUPFAM" id="SSF110857">
    <property type="entry name" value="Gamma-glutamyl cyclotransferase-like"/>
    <property type="match status" value="1"/>
</dbReference>
<dbReference type="InterPro" id="IPR017939">
    <property type="entry name" value="G-Glutamylcylcotransferase"/>
</dbReference>
<dbReference type="EMBL" id="JAPDRK010000007">
    <property type="protein sequence ID" value="KAJ9610186.1"/>
    <property type="molecule type" value="Genomic_DNA"/>
</dbReference>
<comment type="caution">
    <text evidence="6">The sequence shown here is derived from an EMBL/GenBank/DDBJ whole genome shotgun (WGS) entry which is preliminary data.</text>
</comment>
<evidence type="ECO:0000256" key="3">
    <source>
        <dbReference type="PIRSR" id="PIRSR617939-1"/>
    </source>
</evidence>
<evidence type="ECO:0000256" key="5">
    <source>
        <dbReference type="SAM" id="MobiDB-lite"/>
    </source>
</evidence>
<evidence type="ECO:0000313" key="7">
    <source>
        <dbReference type="Proteomes" id="UP001172673"/>
    </source>
</evidence>